<keyword evidence="3" id="KW-1185">Reference proteome</keyword>
<protein>
    <recommendedName>
        <fullName evidence="1">NADH pyrophosphatase-like N-terminal domain-containing protein</fullName>
    </recommendedName>
</protein>
<dbReference type="Pfam" id="PF09296">
    <property type="entry name" value="NUDIX-like"/>
    <property type="match status" value="1"/>
</dbReference>
<reference evidence="2 3" key="1">
    <citation type="journal article" date="2011" name="Genome Biol. Evol.">
        <title>Integration of the genetic map and genome assembly of fugu facilitates insights into distinct features of genome evolution in teleosts and mammals.</title>
        <authorList>
            <person name="Kai W."/>
            <person name="Kikuchi K."/>
            <person name="Tohari S."/>
            <person name="Chew A.K."/>
            <person name="Tay A."/>
            <person name="Fujiwara A."/>
            <person name="Hosoya S."/>
            <person name="Suetake H."/>
            <person name="Naruse K."/>
            <person name="Brenner S."/>
            <person name="Suzuki Y."/>
            <person name="Venkatesh B."/>
        </authorList>
    </citation>
    <scope>NUCLEOTIDE SEQUENCE [LARGE SCALE GENOMIC DNA]</scope>
</reference>
<dbReference type="InParanoid" id="A0A3B5KBM3"/>
<accession>A0A3B5KBM3</accession>
<name>A0A3B5KBM3_TAKRU</name>
<dbReference type="Proteomes" id="UP000005226">
    <property type="component" value="Chromosome 1"/>
</dbReference>
<dbReference type="GO" id="GO:0016787">
    <property type="term" value="F:hydrolase activity"/>
    <property type="evidence" value="ECO:0007669"/>
    <property type="project" value="InterPro"/>
</dbReference>
<organism evidence="2 3">
    <name type="scientific">Takifugu rubripes</name>
    <name type="common">Japanese pufferfish</name>
    <name type="synonym">Fugu rubripes</name>
    <dbReference type="NCBI Taxonomy" id="31033"/>
    <lineage>
        <taxon>Eukaryota</taxon>
        <taxon>Metazoa</taxon>
        <taxon>Chordata</taxon>
        <taxon>Craniata</taxon>
        <taxon>Vertebrata</taxon>
        <taxon>Euteleostomi</taxon>
        <taxon>Actinopterygii</taxon>
        <taxon>Neopterygii</taxon>
        <taxon>Teleostei</taxon>
        <taxon>Neoteleostei</taxon>
        <taxon>Acanthomorphata</taxon>
        <taxon>Eupercaria</taxon>
        <taxon>Tetraodontiformes</taxon>
        <taxon>Tetradontoidea</taxon>
        <taxon>Tetraodontidae</taxon>
        <taxon>Takifugu</taxon>
    </lineage>
</organism>
<feature type="domain" description="NADH pyrophosphatase-like N-terminal" evidence="1">
    <location>
        <begin position="25"/>
        <end position="111"/>
    </location>
</feature>
<sequence length="131" mass="15258">SSLYCQSLNRLKEDDDVCAEALQHAQIFLFHRLSPLLQSSERGTFRAVPLMYSGTDRVEYGTERLGSDEAKLKESVLIGCSEQNQVQFCLDVGKPSWELVNWSPLAFLGLRLVVQENWTRWRWRKHWMGRL</sequence>
<dbReference type="Ensembl" id="ENSTRUT00000055621.2">
    <property type="protein sequence ID" value="ENSTRUP00000053400.2"/>
    <property type="gene ID" value="ENSTRUG00000019501.2"/>
</dbReference>
<evidence type="ECO:0000313" key="3">
    <source>
        <dbReference type="Proteomes" id="UP000005226"/>
    </source>
</evidence>
<reference evidence="2" key="2">
    <citation type="submission" date="2025-08" db="UniProtKB">
        <authorList>
            <consortium name="Ensembl"/>
        </authorList>
    </citation>
    <scope>IDENTIFICATION</scope>
</reference>
<evidence type="ECO:0000259" key="1">
    <source>
        <dbReference type="Pfam" id="PF09296"/>
    </source>
</evidence>
<dbReference type="PANTHER" id="PTHR11383">
    <property type="entry name" value="NUCLEOSIDE DIPHOSPHATE-LINKED MOIETY X MOTIF 13"/>
    <property type="match status" value="1"/>
</dbReference>
<dbReference type="STRING" id="31033.ENSTRUP00000053400"/>
<reference evidence="2" key="3">
    <citation type="submission" date="2025-09" db="UniProtKB">
        <authorList>
            <consortium name="Ensembl"/>
        </authorList>
    </citation>
    <scope>IDENTIFICATION</scope>
</reference>
<dbReference type="AlphaFoldDB" id="A0A3B5KBM3"/>
<dbReference type="PANTHER" id="PTHR11383:SF3">
    <property type="entry name" value="NAD(P)H PYROPHOSPHATASE NUDT13, MITOCHONDRIAL"/>
    <property type="match status" value="1"/>
</dbReference>
<proteinExistence type="predicted"/>
<evidence type="ECO:0000313" key="2">
    <source>
        <dbReference type="Ensembl" id="ENSTRUP00000053400.2"/>
    </source>
</evidence>
<dbReference type="InterPro" id="IPR015375">
    <property type="entry name" value="NADH_PPase-like_N"/>
</dbReference>